<dbReference type="EMBL" id="BOPZ01000012">
    <property type="protein sequence ID" value="GIM29069.1"/>
    <property type="molecule type" value="Genomic_DNA"/>
</dbReference>
<keyword evidence="3" id="KW-1185">Reference proteome</keyword>
<accession>A0A919VEE6</accession>
<comment type="caution">
    <text evidence="2">The sequence shown here is derived from an EMBL/GenBank/DDBJ whole genome shotgun (WGS) entry which is preliminary data.</text>
</comment>
<protein>
    <submittedName>
        <fullName evidence="2">Uncharacterized protein</fullName>
    </submittedName>
</protein>
<evidence type="ECO:0000313" key="2">
    <source>
        <dbReference type="EMBL" id="GIM29069.1"/>
    </source>
</evidence>
<dbReference type="AlphaFoldDB" id="A0A919VEE6"/>
<dbReference type="NCBIfam" id="NF040919">
    <property type="entry name" value="Clostri_philic"/>
    <property type="match status" value="1"/>
</dbReference>
<dbReference type="RefSeq" id="WP_212903780.1">
    <property type="nucleotide sequence ID" value="NZ_BOPZ01000012.1"/>
</dbReference>
<proteinExistence type="predicted"/>
<evidence type="ECO:0000256" key="1">
    <source>
        <dbReference type="SAM" id="MobiDB-lite"/>
    </source>
</evidence>
<feature type="region of interest" description="Disordered" evidence="1">
    <location>
        <begin position="1"/>
        <end position="45"/>
    </location>
</feature>
<reference evidence="2" key="1">
    <citation type="submission" date="2021-03" db="EMBL/GenBank/DDBJ databases">
        <title>Taxonomic study of Clostridium polyendosporum from meadow-gley soil under rice.</title>
        <authorList>
            <person name="Kobayashi H."/>
            <person name="Tanizawa Y."/>
            <person name="Yagura M."/>
        </authorList>
    </citation>
    <scope>NUCLEOTIDE SEQUENCE</scope>
    <source>
        <strain evidence="2">JCM 30710</strain>
    </source>
</reference>
<evidence type="ECO:0000313" key="3">
    <source>
        <dbReference type="Proteomes" id="UP000679179"/>
    </source>
</evidence>
<feature type="compositionally biased region" description="Basic and acidic residues" evidence="1">
    <location>
        <begin position="23"/>
        <end position="34"/>
    </location>
</feature>
<sequence length="45" mass="5337">MSKNHVRNNVTDDGQRRQRLHKHQDNRGTKKNPPEYENLNGDPIK</sequence>
<dbReference type="Proteomes" id="UP000679179">
    <property type="component" value="Unassembled WGS sequence"/>
</dbReference>
<gene>
    <name evidence="2" type="ORF">CPJCM30710_17350</name>
</gene>
<name>A0A919VEE6_9CLOT</name>
<organism evidence="2 3">
    <name type="scientific">Clostridium polyendosporum</name>
    <dbReference type="NCBI Taxonomy" id="69208"/>
    <lineage>
        <taxon>Bacteria</taxon>
        <taxon>Bacillati</taxon>
        <taxon>Bacillota</taxon>
        <taxon>Clostridia</taxon>
        <taxon>Eubacteriales</taxon>
        <taxon>Clostridiaceae</taxon>
        <taxon>Clostridium</taxon>
    </lineage>
</organism>